<comment type="subcellular location">
    <subcellularLocation>
        <location evidence="6">Cytoplasm</location>
    </subcellularLocation>
</comment>
<dbReference type="Pfam" id="PF06325">
    <property type="entry name" value="PrmA"/>
    <property type="match status" value="1"/>
</dbReference>
<dbReference type="PANTHER" id="PTHR43648:SF1">
    <property type="entry name" value="ELECTRON TRANSFER FLAVOPROTEIN BETA SUBUNIT LYSINE METHYLTRANSFERASE"/>
    <property type="match status" value="1"/>
</dbReference>
<keyword evidence="4 6" id="KW-0808">Transferase</keyword>
<comment type="similarity">
    <text evidence="1 6">Belongs to the methyltransferase superfamily. PrmA family.</text>
</comment>
<keyword evidence="3 6" id="KW-0489">Methyltransferase</keyword>
<dbReference type="GO" id="GO:0016279">
    <property type="term" value="F:protein-lysine N-methyltransferase activity"/>
    <property type="evidence" value="ECO:0007669"/>
    <property type="project" value="RHEA"/>
</dbReference>
<name>A0A081B9Z7_9HYPH</name>
<dbReference type="PANTHER" id="PTHR43648">
    <property type="entry name" value="ELECTRON TRANSFER FLAVOPROTEIN BETA SUBUNIT LYSINE METHYLTRANSFERASE"/>
    <property type="match status" value="1"/>
</dbReference>
<evidence type="ECO:0000313" key="7">
    <source>
        <dbReference type="EMBL" id="GAK44865.1"/>
    </source>
</evidence>
<organism evidence="7 8">
    <name type="scientific">Tepidicaulis marinus</name>
    <dbReference type="NCBI Taxonomy" id="1333998"/>
    <lineage>
        <taxon>Bacteria</taxon>
        <taxon>Pseudomonadati</taxon>
        <taxon>Pseudomonadota</taxon>
        <taxon>Alphaproteobacteria</taxon>
        <taxon>Hyphomicrobiales</taxon>
        <taxon>Parvibaculaceae</taxon>
        <taxon>Tepidicaulis</taxon>
    </lineage>
</organism>
<sequence length="308" mass="33445">MSSPPAGAENGAGQWKATLVLGADLVKADIADALSDFWQWVAEPEPVAVSLIEVEEHVSWAVEAYYLEEPDKEVLRKALAPFFKEHGAAMPPIEVEQLPDLDWVARSLEGLTPIETQRFFIHGAHNRDIRPAGKYTLAVEAGLAFGTGHHPTTYGCLTTIEEIARRRPITNALDLGCGTGLLALALARLTRRKVLASDIDPVAVKVTKENAAANDLGPFIEAVTARGFAHGRITRKAPFDLIVANILARPLVSLARDMEQHLAPGGEIILSGILGAQENMVASAFRDQGLHLFRRQIIGDWVILHLKG</sequence>
<evidence type="ECO:0000313" key="8">
    <source>
        <dbReference type="Proteomes" id="UP000028702"/>
    </source>
</evidence>
<evidence type="ECO:0000256" key="2">
    <source>
        <dbReference type="ARBA" id="ARBA00022490"/>
    </source>
</evidence>
<evidence type="ECO:0000256" key="5">
    <source>
        <dbReference type="ARBA" id="ARBA00022691"/>
    </source>
</evidence>
<protein>
    <recommendedName>
        <fullName evidence="6">Ribosomal protein L11 methyltransferase</fullName>
        <shortName evidence="6">L11 Mtase</shortName>
        <ecNumber evidence="6">2.1.1.-</ecNumber>
    </recommendedName>
</protein>
<feature type="binding site" evidence="6">
    <location>
        <position position="245"/>
    </location>
    <ligand>
        <name>S-adenosyl-L-methionine</name>
        <dbReference type="ChEBI" id="CHEBI:59789"/>
    </ligand>
</feature>
<dbReference type="InterPro" id="IPR004498">
    <property type="entry name" value="Ribosomal_PrmA_MeTrfase"/>
</dbReference>
<dbReference type="EMBL" id="BBIO01000005">
    <property type="protein sequence ID" value="GAK44865.1"/>
    <property type="molecule type" value="Genomic_DNA"/>
</dbReference>
<dbReference type="NCBIfam" id="NF001784">
    <property type="entry name" value="PRK00517.2-1"/>
    <property type="match status" value="1"/>
</dbReference>
<evidence type="ECO:0000256" key="6">
    <source>
        <dbReference type="HAMAP-Rule" id="MF_00735"/>
    </source>
</evidence>
<proteinExistence type="inferred from homology"/>
<dbReference type="InterPro" id="IPR029063">
    <property type="entry name" value="SAM-dependent_MTases_sf"/>
</dbReference>
<comment type="function">
    <text evidence="6">Methylates ribosomal protein L11.</text>
</comment>
<reference evidence="7 8" key="1">
    <citation type="submission" date="2014-07" db="EMBL/GenBank/DDBJ databases">
        <title>Tepidicaulis marinum gen. nov., sp. nov., a novel marine bacterium denitrifying nitrate to nitrous oxide strictly under microaerobic conditions.</title>
        <authorList>
            <person name="Takeuchi M."/>
            <person name="Yamagishi T."/>
            <person name="Kamagata Y."/>
            <person name="Oshima K."/>
            <person name="Hattori M."/>
            <person name="Katayama T."/>
            <person name="Hanada S."/>
            <person name="Tamaki H."/>
            <person name="Marumo K."/>
            <person name="Maeda H."/>
            <person name="Nedachi M."/>
            <person name="Iwasaki W."/>
            <person name="Suwa Y."/>
            <person name="Sakata S."/>
        </authorList>
    </citation>
    <scope>NUCLEOTIDE SEQUENCE [LARGE SCALE GENOMIC DNA]</scope>
    <source>
        <strain evidence="7 8">MA2</strain>
    </source>
</reference>
<dbReference type="SUPFAM" id="SSF53335">
    <property type="entry name" value="S-adenosyl-L-methionine-dependent methyltransferases"/>
    <property type="match status" value="1"/>
</dbReference>
<evidence type="ECO:0000256" key="4">
    <source>
        <dbReference type="ARBA" id="ARBA00022679"/>
    </source>
</evidence>
<dbReference type="GO" id="GO:0032259">
    <property type="term" value="P:methylation"/>
    <property type="evidence" value="ECO:0007669"/>
    <property type="project" value="UniProtKB-KW"/>
</dbReference>
<dbReference type="CDD" id="cd02440">
    <property type="entry name" value="AdoMet_MTases"/>
    <property type="match status" value="1"/>
</dbReference>
<evidence type="ECO:0000256" key="1">
    <source>
        <dbReference type="ARBA" id="ARBA00009741"/>
    </source>
</evidence>
<keyword evidence="8" id="KW-1185">Reference proteome</keyword>
<dbReference type="HAMAP" id="MF_00735">
    <property type="entry name" value="Methyltr_PrmA"/>
    <property type="match status" value="1"/>
</dbReference>
<dbReference type="eggNOG" id="COG2264">
    <property type="taxonomic scope" value="Bacteria"/>
</dbReference>
<feature type="binding site" evidence="6">
    <location>
        <position position="153"/>
    </location>
    <ligand>
        <name>S-adenosyl-L-methionine</name>
        <dbReference type="ChEBI" id="CHEBI:59789"/>
    </ligand>
</feature>
<dbReference type="InterPro" id="IPR050078">
    <property type="entry name" value="Ribosomal_L11_MeTrfase_PrmA"/>
</dbReference>
<evidence type="ECO:0000256" key="3">
    <source>
        <dbReference type="ARBA" id="ARBA00022603"/>
    </source>
</evidence>
<feature type="binding site" evidence="6">
    <location>
        <position position="176"/>
    </location>
    <ligand>
        <name>S-adenosyl-L-methionine</name>
        <dbReference type="ChEBI" id="CHEBI:59789"/>
    </ligand>
</feature>
<comment type="caution">
    <text evidence="7">The sequence shown here is derived from an EMBL/GenBank/DDBJ whole genome shotgun (WGS) entry which is preliminary data.</text>
</comment>
<keyword evidence="5 6" id="KW-0949">S-adenosyl-L-methionine</keyword>
<gene>
    <name evidence="6" type="primary">prmA</name>
    <name evidence="7" type="ORF">M2A_1364</name>
</gene>
<keyword evidence="2 6" id="KW-0963">Cytoplasm</keyword>
<dbReference type="GO" id="GO:0005737">
    <property type="term" value="C:cytoplasm"/>
    <property type="evidence" value="ECO:0007669"/>
    <property type="project" value="UniProtKB-SubCell"/>
</dbReference>
<dbReference type="STRING" id="1333998.M2A_1364"/>
<dbReference type="Proteomes" id="UP000028702">
    <property type="component" value="Unassembled WGS sequence"/>
</dbReference>
<dbReference type="EC" id="2.1.1.-" evidence="6"/>
<dbReference type="RefSeq" id="WP_052379262.1">
    <property type="nucleotide sequence ID" value="NZ_BBIO01000005.1"/>
</dbReference>
<dbReference type="AlphaFoldDB" id="A0A081B9Z7"/>
<feature type="binding site" evidence="6">
    <location>
        <position position="198"/>
    </location>
    <ligand>
        <name>S-adenosyl-L-methionine</name>
        <dbReference type="ChEBI" id="CHEBI:59789"/>
    </ligand>
</feature>
<accession>A0A081B9Z7</accession>
<comment type="catalytic activity">
    <reaction evidence="6">
        <text>L-lysyl-[protein] + 3 S-adenosyl-L-methionine = N(6),N(6),N(6)-trimethyl-L-lysyl-[protein] + 3 S-adenosyl-L-homocysteine + 3 H(+)</text>
        <dbReference type="Rhea" id="RHEA:54192"/>
        <dbReference type="Rhea" id="RHEA-COMP:9752"/>
        <dbReference type="Rhea" id="RHEA-COMP:13826"/>
        <dbReference type="ChEBI" id="CHEBI:15378"/>
        <dbReference type="ChEBI" id="CHEBI:29969"/>
        <dbReference type="ChEBI" id="CHEBI:57856"/>
        <dbReference type="ChEBI" id="CHEBI:59789"/>
        <dbReference type="ChEBI" id="CHEBI:61961"/>
    </reaction>
</comment>
<dbReference type="Gene3D" id="3.40.50.150">
    <property type="entry name" value="Vaccinia Virus protein VP39"/>
    <property type="match status" value="1"/>
</dbReference>